<dbReference type="SUPFAM" id="SSF55144">
    <property type="entry name" value="LigT-like"/>
    <property type="match status" value="1"/>
</dbReference>
<dbReference type="PANTHER" id="PTHR28141:SF1">
    <property type="entry name" value="2',3'-CYCLIC-NUCLEOTIDE 3'-PHOSPHODIESTERASE"/>
    <property type="match status" value="1"/>
</dbReference>
<dbReference type="GO" id="GO:0004113">
    <property type="term" value="F:2',3'-cyclic-nucleotide 3'-phosphodiesterase activity"/>
    <property type="evidence" value="ECO:0007669"/>
    <property type="project" value="TreeGrafter"/>
</dbReference>
<feature type="region of interest" description="Disordered" evidence="1">
    <location>
        <begin position="76"/>
        <end position="167"/>
    </location>
</feature>
<dbReference type="InterPro" id="IPR009097">
    <property type="entry name" value="Cyclic_Pdiesterase"/>
</dbReference>
<name>A0A8K0PHV6_9PEZI</name>
<proteinExistence type="predicted"/>
<evidence type="ECO:0008006" key="4">
    <source>
        <dbReference type="Google" id="ProtNLM"/>
    </source>
</evidence>
<feature type="compositionally biased region" description="Basic and acidic residues" evidence="1">
    <location>
        <begin position="76"/>
        <end position="94"/>
    </location>
</feature>
<dbReference type="GO" id="GO:0009187">
    <property type="term" value="P:cyclic nucleotide metabolic process"/>
    <property type="evidence" value="ECO:0007669"/>
    <property type="project" value="TreeGrafter"/>
</dbReference>
<evidence type="ECO:0000313" key="2">
    <source>
        <dbReference type="EMBL" id="KAG8625994.1"/>
    </source>
</evidence>
<dbReference type="InterPro" id="IPR012386">
    <property type="entry name" value="Cyclic-nucl_3Pdiesterase"/>
</dbReference>
<dbReference type="Pfam" id="PF07823">
    <property type="entry name" value="CPDase"/>
    <property type="match status" value="2"/>
</dbReference>
<keyword evidence="3" id="KW-1185">Reference proteome</keyword>
<feature type="compositionally biased region" description="Pro residues" evidence="1">
    <location>
        <begin position="147"/>
        <end position="159"/>
    </location>
</feature>
<organism evidence="2 3">
    <name type="scientific">Elsinoe batatas</name>
    <dbReference type="NCBI Taxonomy" id="2601811"/>
    <lineage>
        <taxon>Eukaryota</taxon>
        <taxon>Fungi</taxon>
        <taxon>Dikarya</taxon>
        <taxon>Ascomycota</taxon>
        <taxon>Pezizomycotina</taxon>
        <taxon>Dothideomycetes</taxon>
        <taxon>Dothideomycetidae</taxon>
        <taxon>Myriangiales</taxon>
        <taxon>Elsinoaceae</taxon>
        <taxon>Elsinoe</taxon>
    </lineage>
</organism>
<reference evidence="2" key="1">
    <citation type="submission" date="2021-07" db="EMBL/GenBank/DDBJ databases">
        <title>Elsinoe batatas strain:CRI-CJ2 Genome sequencing and assembly.</title>
        <authorList>
            <person name="Huang L."/>
        </authorList>
    </citation>
    <scope>NUCLEOTIDE SEQUENCE</scope>
    <source>
        <strain evidence="2">CRI-CJ2</strain>
    </source>
</reference>
<dbReference type="PANTHER" id="PTHR28141">
    <property type="entry name" value="2',3'-CYCLIC-NUCLEOTIDE 3'-PHOSPHODIESTERASE"/>
    <property type="match status" value="1"/>
</dbReference>
<evidence type="ECO:0000313" key="3">
    <source>
        <dbReference type="Proteomes" id="UP000809789"/>
    </source>
</evidence>
<gene>
    <name evidence="2" type="ORF">KVT40_006395</name>
</gene>
<evidence type="ECO:0000256" key="1">
    <source>
        <dbReference type="SAM" id="MobiDB-lite"/>
    </source>
</evidence>
<feature type="compositionally biased region" description="Pro residues" evidence="1">
    <location>
        <begin position="101"/>
        <end position="110"/>
    </location>
</feature>
<accession>A0A8K0PHV6</accession>
<feature type="compositionally biased region" description="Low complexity" evidence="1">
    <location>
        <begin position="119"/>
        <end position="136"/>
    </location>
</feature>
<dbReference type="Gene3D" id="3.90.1140.10">
    <property type="entry name" value="Cyclic phosphodiesterase"/>
    <property type="match status" value="1"/>
</dbReference>
<sequence>MPGSSLWLIPPKDPFNRAMQTQITSMVPMRFAPNKPPTFIPHITLTSHINPALHEPDAQAWLDSLELNIEALLEANETREKDSTDSASAEKRALEAGNLDPPVPPAPTVPSDPEKAALSEETSTSTSAPAPTSTPADPEKAALSDPSPSPTPAPAPSQPSPSACTSPALPIEINLHELEAGDPFFRKLALNATLPSPGLSALATVLRAQGCYGNDVETAKSWEKSEYRPHLSLLYADVPKDEARRKIPGVLQDLVRAKAILKPSRDGTVSKGGSIVLVPTDREIGQWKPIASRPLPEVVWKLNMLL</sequence>
<dbReference type="OrthoDB" id="514292at2759"/>
<protein>
    <recommendedName>
        <fullName evidence="4">2',3'-cyclic-nucleotide 3'-phosphodiesterase</fullName>
    </recommendedName>
</protein>
<dbReference type="AlphaFoldDB" id="A0A8K0PHV6"/>
<comment type="caution">
    <text evidence="2">The sequence shown here is derived from an EMBL/GenBank/DDBJ whole genome shotgun (WGS) entry which is preliminary data.</text>
</comment>
<dbReference type="EMBL" id="JAESVG020000007">
    <property type="protein sequence ID" value="KAG8625994.1"/>
    <property type="molecule type" value="Genomic_DNA"/>
</dbReference>
<dbReference type="Proteomes" id="UP000809789">
    <property type="component" value="Unassembled WGS sequence"/>
</dbReference>